<dbReference type="AlphaFoldDB" id="A0A240EPF3"/>
<dbReference type="Pfam" id="PF14192">
    <property type="entry name" value="DUF4314"/>
    <property type="match status" value="1"/>
</dbReference>
<dbReference type="RefSeq" id="WP_096995065.1">
    <property type="nucleotide sequence ID" value="NZ_JBHSII010000006.1"/>
</dbReference>
<keyword evidence="3" id="KW-1185">Reference proteome</keyword>
<dbReference type="InterPro" id="IPR025463">
    <property type="entry name" value="DUF4314"/>
</dbReference>
<evidence type="ECO:0000313" key="3">
    <source>
        <dbReference type="Proteomes" id="UP000219336"/>
    </source>
</evidence>
<feature type="domain" description="DUF4314" evidence="1">
    <location>
        <begin position="5"/>
        <end position="71"/>
    </location>
</feature>
<evidence type="ECO:0000259" key="1">
    <source>
        <dbReference type="Pfam" id="PF14192"/>
    </source>
</evidence>
<dbReference type="EMBL" id="OANU01000099">
    <property type="protein sequence ID" value="SNX50123.1"/>
    <property type="molecule type" value="Genomic_DNA"/>
</dbReference>
<sequence length="170" mass="19016">MLIQKDKLTLLRNTFQKGKEVRLVSRMNDPYPIEIGQLGIVSHVDDAGSIHIQWDCGSTLAAIYGADVVRLVEVDKGLSRSELLQAIDTLVLTPIGLNHATRALVSKMNCYVSQGMELIPTDTTWYQQAQGQLTEAITDLQDTAEPHVLMALQTLFSYLMAKHPPKRYHQ</sequence>
<dbReference type="OrthoDB" id="7069211at2"/>
<gene>
    <name evidence="2" type="ORF">VTH8203_03776</name>
</gene>
<dbReference type="Proteomes" id="UP000219336">
    <property type="component" value="Unassembled WGS sequence"/>
</dbReference>
<evidence type="ECO:0000313" key="2">
    <source>
        <dbReference type="EMBL" id="SNX50123.1"/>
    </source>
</evidence>
<accession>A0A240EPF3</accession>
<name>A0A240EPF3_9VIBR</name>
<proteinExistence type="predicted"/>
<protein>
    <recommendedName>
        <fullName evidence="1">DUF4314 domain-containing protein</fullName>
    </recommendedName>
</protein>
<organism evidence="2 3">
    <name type="scientific">Vibrio thalassae</name>
    <dbReference type="NCBI Taxonomy" id="1243014"/>
    <lineage>
        <taxon>Bacteria</taxon>
        <taxon>Pseudomonadati</taxon>
        <taxon>Pseudomonadota</taxon>
        <taxon>Gammaproteobacteria</taxon>
        <taxon>Vibrionales</taxon>
        <taxon>Vibrionaceae</taxon>
        <taxon>Vibrio</taxon>
    </lineage>
</organism>
<reference evidence="3" key="1">
    <citation type="submission" date="2016-06" db="EMBL/GenBank/DDBJ databases">
        <authorList>
            <person name="Rodrigo-Torres L."/>
            <person name="Arahal R.D."/>
            <person name="Lucena T."/>
        </authorList>
    </citation>
    <scope>NUCLEOTIDE SEQUENCE [LARGE SCALE GENOMIC DNA]</scope>
    <source>
        <strain evidence="3">CECT8203</strain>
    </source>
</reference>